<dbReference type="EC" id="5.3.99.3" evidence="3"/>
<dbReference type="InterPro" id="IPR036282">
    <property type="entry name" value="Glutathione-S-Trfase_C_sf"/>
</dbReference>
<evidence type="ECO:0000313" key="20">
    <source>
        <dbReference type="EnsemblMetazoa" id="tetur04g04990.1"/>
    </source>
</evidence>
<dbReference type="InterPro" id="IPR004045">
    <property type="entry name" value="Glutathione_S-Trfase_N"/>
</dbReference>
<dbReference type="SFLD" id="SFLDS00019">
    <property type="entry name" value="Glutathione_Transferase_(cytos"/>
    <property type="match status" value="1"/>
</dbReference>
<evidence type="ECO:0000256" key="10">
    <source>
        <dbReference type="ARBA" id="ARBA00022989"/>
    </source>
</evidence>
<dbReference type="GO" id="GO:0001516">
    <property type="term" value="P:prostaglandin biosynthetic process"/>
    <property type="evidence" value="ECO:0007669"/>
    <property type="project" value="UniProtKB-UniPathway"/>
</dbReference>
<evidence type="ECO:0000256" key="18">
    <source>
        <dbReference type="ARBA" id="ARBA00037847"/>
    </source>
</evidence>
<keyword evidence="12" id="KW-0472">Membrane</keyword>
<evidence type="ECO:0000256" key="4">
    <source>
        <dbReference type="ARBA" id="ARBA00019474"/>
    </source>
</evidence>
<dbReference type="Gene3D" id="3.40.30.10">
    <property type="entry name" value="Glutaredoxin"/>
    <property type="match status" value="1"/>
</dbReference>
<dbReference type="AlphaFoldDB" id="T1K2H0"/>
<dbReference type="Pfam" id="PF13417">
    <property type="entry name" value="GST_N_3"/>
    <property type="match status" value="1"/>
</dbReference>
<evidence type="ECO:0000256" key="5">
    <source>
        <dbReference type="ARBA" id="ARBA00022501"/>
    </source>
</evidence>
<comment type="pathway">
    <text evidence="1">Lipid metabolism; prostaglandin biosynthesis.</text>
</comment>
<evidence type="ECO:0000256" key="6">
    <source>
        <dbReference type="ARBA" id="ARBA00022516"/>
    </source>
</evidence>
<dbReference type="eggNOG" id="KOG3029">
    <property type="taxonomic scope" value="Eukaryota"/>
</dbReference>
<evidence type="ECO:0000256" key="12">
    <source>
        <dbReference type="ARBA" id="ARBA00023136"/>
    </source>
</evidence>
<dbReference type="InterPro" id="IPR034334">
    <property type="entry name" value="PGES2"/>
</dbReference>
<comment type="subcellular location">
    <subcellularLocation>
        <location evidence="18">Endomembrane system</location>
        <topology evidence="18">Single-pass membrane protein</topology>
    </subcellularLocation>
</comment>
<keyword evidence="14" id="KW-0413">Isomerase</keyword>
<dbReference type="SFLD" id="SFLDG01182">
    <property type="entry name" value="Prostaglandin_E_synthase_like"/>
    <property type="match status" value="1"/>
</dbReference>
<keyword evidence="10" id="KW-1133">Transmembrane helix</keyword>
<dbReference type="STRING" id="32264.T1K2H0"/>
<evidence type="ECO:0000256" key="8">
    <source>
        <dbReference type="ARBA" id="ARBA00022692"/>
    </source>
</evidence>
<dbReference type="KEGG" id="tut:107359776"/>
<dbReference type="Proteomes" id="UP000015104">
    <property type="component" value="Unassembled WGS sequence"/>
</dbReference>
<dbReference type="OrthoDB" id="423541at2759"/>
<gene>
    <name evidence="20" type="primary">107359776</name>
</gene>
<dbReference type="HOGENOM" id="CLU_011226_0_1_1"/>
<evidence type="ECO:0000256" key="9">
    <source>
        <dbReference type="ARBA" id="ARBA00022832"/>
    </source>
</evidence>
<dbReference type="GO" id="GO:0005739">
    <property type="term" value="C:mitochondrion"/>
    <property type="evidence" value="ECO:0007669"/>
    <property type="project" value="TreeGrafter"/>
</dbReference>
<reference evidence="21" key="1">
    <citation type="submission" date="2011-08" db="EMBL/GenBank/DDBJ databases">
        <authorList>
            <person name="Rombauts S."/>
        </authorList>
    </citation>
    <scope>NUCLEOTIDE SEQUENCE</scope>
    <source>
        <strain evidence="21">London</strain>
    </source>
</reference>
<dbReference type="PANTHER" id="PTHR12782">
    <property type="entry name" value="MICROSOMAL PROSTAGLANDIN E SYNTHASE-2"/>
    <property type="match status" value="1"/>
</dbReference>
<dbReference type="Gene3D" id="1.20.1050.10">
    <property type="match status" value="1"/>
</dbReference>
<evidence type="ECO:0000259" key="19">
    <source>
        <dbReference type="Pfam" id="PF13417"/>
    </source>
</evidence>
<dbReference type="UniPathway" id="UPA00662"/>
<feature type="domain" description="GST N-terminal" evidence="19">
    <location>
        <begin position="146"/>
        <end position="220"/>
    </location>
</feature>
<keyword evidence="6" id="KW-0444">Lipid biosynthesis</keyword>
<dbReference type="EnsemblMetazoa" id="tetur04g04990.1">
    <property type="protein sequence ID" value="tetur04g04990.1"/>
    <property type="gene ID" value="tetur04g04990"/>
</dbReference>
<dbReference type="OMA" id="EWDSYLR"/>
<evidence type="ECO:0000256" key="2">
    <source>
        <dbReference type="ARBA" id="ARBA00007409"/>
    </source>
</evidence>
<evidence type="ECO:0000256" key="13">
    <source>
        <dbReference type="ARBA" id="ARBA00023160"/>
    </source>
</evidence>
<dbReference type="InterPro" id="IPR040079">
    <property type="entry name" value="Glutathione_S-Trfase"/>
</dbReference>
<dbReference type="CDD" id="cd03197">
    <property type="entry name" value="GST_C_mPGES2"/>
    <property type="match status" value="1"/>
</dbReference>
<dbReference type="EMBL" id="CAEY01001362">
    <property type="status" value="NOT_ANNOTATED_CDS"/>
    <property type="molecule type" value="Genomic_DNA"/>
</dbReference>
<evidence type="ECO:0000256" key="17">
    <source>
        <dbReference type="ARBA" id="ARBA00031041"/>
    </source>
</evidence>
<dbReference type="GO" id="GO:0050220">
    <property type="term" value="F:prostaglandin-E synthase activity"/>
    <property type="evidence" value="ECO:0007669"/>
    <property type="project" value="UniProtKB-EC"/>
</dbReference>
<organism evidence="20 21">
    <name type="scientific">Tetranychus urticae</name>
    <name type="common">Two-spotted spider mite</name>
    <dbReference type="NCBI Taxonomy" id="32264"/>
    <lineage>
        <taxon>Eukaryota</taxon>
        <taxon>Metazoa</taxon>
        <taxon>Ecdysozoa</taxon>
        <taxon>Arthropoda</taxon>
        <taxon>Chelicerata</taxon>
        <taxon>Arachnida</taxon>
        <taxon>Acari</taxon>
        <taxon>Acariformes</taxon>
        <taxon>Trombidiformes</taxon>
        <taxon>Prostigmata</taxon>
        <taxon>Eleutherengona</taxon>
        <taxon>Raphignathae</taxon>
        <taxon>Tetranychoidea</taxon>
        <taxon>Tetranychidae</taxon>
        <taxon>Tetranychus</taxon>
    </lineage>
</organism>
<evidence type="ECO:0000256" key="14">
    <source>
        <dbReference type="ARBA" id="ARBA00023235"/>
    </source>
</evidence>
<evidence type="ECO:0000256" key="15">
    <source>
        <dbReference type="ARBA" id="ARBA00023930"/>
    </source>
</evidence>
<keyword evidence="11" id="KW-0443">Lipid metabolism</keyword>
<keyword evidence="8" id="KW-0812">Transmembrane</keyword>
<keyword evidence="5" id="KW-0644">Prostaglandin metabolism</keyword>
<keyword evidence="9" id="KW-0276">Fatty acid metabolism</keyword>
<comment type="catalytic activity">
    <reaction evidence="15">
        <text>prostaglandin H2 = (12S)-hydroxy-(5Z,8E,10E)-heptadecatrienoate + malonaldehyde</text>
        <dbReference type="Rhea" id="RHEA:48644"/>
        <dbReference type="ChEBI" id="CHEBI:57405"/>
        <dbReference type="ChEBI" id="CHEBI:90694"/>
        <dbReference type="ChEBI" id="CHEBI:566274"/>
    </reaction>
    <physiologicalReaction direction="left-to-right" evidence="15">
        <dbReference type="Rhea" id="RHEA:48645"/>
    </physiologicalReaction>
</comment>
<evidence type="ECO:0000256" key="7">
    <source>
        <dbReference type="ARBA" id="ARBA00022585"/>
    </source>
</evidence>
<dbReference type="PROSITE" id="PS51354">
    <property type="entry name" value="GLUTAREDOXIN_2"/>
    <property type="match status" value="1"/>
</dbReference>
<keyword evidence="21" id="KW-1185">Reference proteome</keyword>
<dbReference type="PANTHER" id="PTHR12782:SF5">
    <property type="entry name" value="PROSTAGLANDIN E SYNTHASE 2"/>
    <property type="match status" value="1"/>
</dbReference>
<proteinExistence type="inferred from homology"/>
<evidence type="ECO:0000313" key="21">
    <source>
        <dbReference type="Proteomes" id="UP000015104"/>
    </source>
</evidence>
<protein>
    <recommendedName>
        <fullName evidence="4">Prostaglandin E synthase 2</fullName>
        <ecNumber evidence="3">5.3.99.3</ecNumber>
    </recommendedName>
    <alternativeName>
        <fullName evidence="17">Microsomal prostaglandin E synthase 2</fullName>
    </alternativeName>
</protein>
<reference evidence="20" key="2">
    <citation type="submission" date="2015-06" db="UniProtKB">
        <authorList>
            <consortium name="EnsemblMetazoa"/>
        </authorList>
    </citation>
    <scope>IDENTIFICATION</scope>
</reference>
<dbReference type="GO" id="GO:0012505">
    <property type="term" value="C:endomembrane system"/>
    <property type="evidence" value="ECO:0007669"/>
    <property type="project" value="UniProtKB-SubCell"/>
</dbReference>
<evidence type="ECO:0000256" key="3">
    <source>
        <dbReference type="ARBA" id="ARBA00012203"/>
    </source>
</evidence>
<dbReference type="SUPFAM" id="SSF47616">
    <property type="entry name" value="GST C-terminal domain-like"/>
    <property type="match status" value="1"/>
</dbReference>
<evidence type="ECO:0000256" key="1">
    <source>
        <dbReference type="ARBA" id="ARBA00004702"/>
    </source>
</evidence>
<dbReference type="InterPro" id="IPR036249">
    <property type="entry name" value="Thioredoxin-like_sf"/>
</dbReference>
<comment type="similarity">
    <text evidence="2">Belongs to the GST superfamily.</text>
</comment>
<evidence type="ECO:0000256" key="11">
    <source>
        <dbReference type="ARBA" id="ARBA00023098"/>
    </source>
</evidence>
<evidence type="ECO:0000256" key="16">
    <source>
        <dbReference type="ARBA" id="ARBA00023931"/>
    </source>
</evidence>
<dbReference type="SFLD" id="SFLDG01203">
    <property type="entry name" value="Prostaglandin_E_synthase_like1"/>
    <property type="match status" value="1"/>
</dbReference>
<keyword evidence="13" id="KW-0275">Fatty acid biosynthesis</keyword>
<dbReference type="InterPro" id="IPR034335">
    <property type="entry name" value="PGES2_C"/>
</dbReference>
<sequence length="437" mass="50613">MLSRRFISFSRSVKFNVEYFRSPGEVLNCNKYVGVHQCFRKISADSTISSKPSKKKIFLVGGLTFCATYAAMEGVSQYWNKPGKFAGDHGKSNENHLEWDSYLRTVKNKPKGTVAGYVIPKEKLPSIPVSREVGGPYELNGVTFSLFQYQTCPFCCKVRSFMDYYGLPYNVVEVDPVLRQQLKFSKYRKVPIMLVDEKTKDGKDSSKYVQLTDSSLIISIIATYLMYNKEGESVQRIMDYYQNLDDSRNLETDVINKYFLMIGESWTPKKLKDNENRLHEERYWREWTDNYLVHVISPNVYRTLSESFDSFNYFSKVGQWDKYFPAWERYICIYIGAIGMYFVSKRLKKRHGLKEDVRTSLYDTCQLWVKAIGKNRKFMGGDKPNLADLAVFGALSSFEGCEAFRDLLKNVNIGPWYYSVKELCEAHAGAKLLTNPE</sequence>
<dbReference type="SUPFAM" id="SSF52833">
    <property type="entry name" value="Thioredoxin-like"/>
    <property type="match status" value="1"/>
</dbReference>
<comment type="catalytic activity">
    <reaction evidence="16">
        <text>prostaglandin H2 = prostaglandin E2</text>
        <dbReference type="Rhea" id="RHEA:12893"/>
        <dbReference type="ChEBI" id="CHEBI:57405"/>
        <dbReference type="ChEBI" id="CHEBI:606564"/>
        <dbReference type="EC" id="5.3.99.3"/>
    </reaction>
    <physiologicalReaction direction="left-to-right" evidence="16">
        <dbReference type="Rhea" id="RHEA:12894"/>
    </physiologicalReaction>
</comment>
<accession>T1K2H0</accession>
<keyword evidence="7" id="KW-0643">Prostaglandin biosynthesis</keyword>
<name>T1K2H0_TETUR</name>